<dbReference type="Gene3D" id="3.40.50.720">
    <property type="entry name" value="NAD(P)-binding Rossmann-like Domain"/>
    <property type="match status" value="1"/>
</dbReference>
<dbReference type="CDD" id="cd05233">
    <property type="entry name" value="SDR_c"/>
    <property type="match status" value="1"/>
</dbReference>
<dbReference type="PANTHER" id="PTHR24321">
    <property type="entry name" value="DEHYDROGENASES, SHORT CHAIN"/>
    <property type="match status" value="1"/>
</dbReference>
<dbReference type="PANTHER" id="PTHR24321:SF8">
    <property type="entry name" value="ESTRADIOL 17-BETA-DEHYDROGENASE 8-RELATED"/>
    <property type="match status" value="1"/>
</dbReference>
<dbReference type="PROSITE" id="PS00061">
    <property type="entry name" value="ADH_SHORT"/>
    <property type="match status" value="1"/>
</dbReference>
<proteinExistence type="inferred from homology"/>
<sequence length="249" mass="26231">MSSLLNNRSAVITGAASGIGEATARLFSENGAEVLAFDLDPSIETKFNNVKSISGIQLDISSDNAPEELYSAVKRELGGLDILMNNAGVITNSVIEEMTDEEWRKVFSVNVDATLRITRCVLPFLRKSDYGRIINIGSIMSSLGDSGLSAYSASKHAVAGLTKSIAAEIGPSGATANFIQPGAIITGMTKEALTVKEFKDFWSNRSSLKRLGEPIDIARGALFLASDLGAFVSGHGLVIDGGALVAGSW</sequence>
<dbReference type="FunFam" id="3.40.50.720:FF:000084">
    <property type="entry name" value="Short-chain dehydrogenase reductase"/>
    <property type="match status" value="1"/>
</dbReference>
<organism evidence="3">
    <name type="scientific">marine metagenome</name>
    <dbReference type="NCBI Taxonomy" id="408172"/>
    <lineage>
        <taxon>unclassified sequences</taxon>
        <taxon>metagenomes</taxon>
        <taxon>ecological metagenomes</taxon>
    </lineage>
</organism>
<evidence type="ECO:0000313" key="3">
    <source>
        <dbReference type="EMBL" id="SUZ58603.1"/>
    </source>
</evidence>
<accession>A0A381NYT8</accession>
<evidence type="ECO:0000256" key="2">
    <source>
        <dbReference type="ARBA" id="ARBA00023002"/>
    </source>
</evidence>
<dbReference type="SUPFAM" id="SSF51735">
    <property type="entry name" value="NAD(P)-binding Rossmann-fold domains"/>
    <property type="match status" value="1"/>
</dbReference>
<dbReference type="Pfam" id="PF13561">
    <property type="entry name" value="adh_short_C2"/>
    <property type="match status" value="1"/>
</dbReference>
<keyword evidence="2" id="KW-0560">Oxidoreductase</keyword>
<dbReference type="InterPro" id="IPR002347">
    <property type="entry name" value="SDR_fam"/>
</dbReference>
<dbReference type="PRINTS" id="PR00080">
    <property type="entry name" value="SDRFAMILY"/>
</dbReference>
<dbReference type="InterPro" id="IPR020904">
    <property type="entry name" value="Sc_DH/Rdtase_CS"/>
</dbReference>
<comment type="similarity">
    <text evidence="1">Belongs to the short-chain dehydrogenases/reductases (SDR) family.</text>
</comment>
<reference evidence="3" key="1">
    <citation type="submission" date="2018-05" db="EMBL/GenBank/DDBJ databases">
        <authorList>
            <person name="Lanie J.A."/>
            <person name="Ng W.-L."/>
            <person name="Kazmierczak K.M."/>
            <person name="Andrzejewski T.M."/>
            <person name="Davidsen T.M."/>
            <person name="Wayne K.J."/>
            <person name="Tettelin H."/>
            <person name="Glass J.I."/>
            <person name="Rusch D."/>
            <person name="Podicherti R."/>
            <person name="Tsui H.-C.T."/>
            <person name="Winkler M.E."/>
        </authorList>
    </citation>
    <scope>NUCLEOTIDE SEQUENCE</scope>
</reference>
<dbReference type="EMBL" id="UINC01000630">
    <property type="protein sequence ID" value="SUZ58603.1"/>
    <property type="molecule type" value="Genomic_DNA"/>
</dbReference>
<dbReference type="GO" id="GO:0016491">
    <property type="term" value="F:oxidoreductase activity"/>
    <property type="evidence" value="ECO:0007669"/>
    <property type="project" value="UniProtKB-KW"/>
</dbReference>
<dbReference type="InterPro" id="IPR036291">
    <property type="entry name" value="NAD(P)-bd_dom_sf"/>
</dbReference>
<evidence type="ECO:0000256" key="1">
    <source>
        <dbReference type="ARBA" id="ARBA00006484"/>
    </source>
</evidence>
<dbReference type="AlphaFoldDB" id="A0A381NYT8"/>
<gene>
    <name evidence="3" type="ORF">METZ01_LOCUS11457</name>
</gene>
<name>A0A381NYT8_9ZZZZ</name>
<evidence type="ECO:0008006" key="4">
    <source>
        <dbReference type="Google" id="ProtNLM"/>
    </source>
</evidence>
<protein>
    <recommendedName>
        <fullName evidence="4">3-oxoacyl-ACP reductase</fullName>
    </recommendedName>
</protein>
<dbReference type="PRINTS" id="PR00081">
    <property type="entry name" value="GDHRDH"/>
</dbReference>